<proteinExistence type="predicted"/>
<gene>
    <name evidence="3" type="ORF">GQF03_12180</name>
</gene>
<evidence type="ECO:0000256" key="1">
    <source>
        <dbReference type="SAM" id="Phobius"/>
    </source>
</evidence>
<dbReference type="PANTHER" id="PTHR43081:SF19">
    <property type="entry name" value="PH-SENSITIVE ADENYLATE CYCLASE RV1264"/>
    <property type="match status" value="1"/>
</dbReference>
<dbReference type="GO" id="GO:0035556">
    <property type="term" value="P:intracellular signal transduction"/>
    <property type="evidence" value="ECO:0007669"/>
    <property type="project" value="InterPro"/>
</dbReference>
<dbReference type="GO" id="GO:0004016">
    <property type="term" value="F:adenylate cyclase activity"/>
    <property type="evidence" value="ECO:0007669"/>
    <property type="project" value="UniProtKB-ARBA"/>
</dbReference>
<dbReference type="GO" id="GO:0006171">
    <property type="term" value="P:cAMP biosynthetic process"/>
    <property type="evidence" value="ECO:0007669"/>
    <property type="project" value="TreeGrafter"/>
</dbReference>
<feature type="transmembrane region" description="Helical" evidence="1">
    <location>
        <begin position="227"/>
        <end position="244"/>
    </location>
</feature>
<evidence type="ECO:0000259" key="2">
    <source>
        <dbReference type="PROSITE" id="PS50125"/>
    </source>
</evidence>
<keyword evidence="1" id="KW-1133">Transmembrane helix</keyword>
<dbReference type="Pfam" id="PF00211">
    <property type="entry name" value="Guanylate_cyc"/>
    <property type="match status" value="1"/>
</dbReference>
<evidence type="ECO:0000313" key="4">
    <source>
        <dbReference type="Proteomes" id="UP000445696"/>
    </source>
</evidence>
<reference evidence="3 4" key="1">
    <citation type="journal article" date="2014" name="Int. J. Syst. Evol. Microbiol.">
        <title>Sneathiella chungangensis sp. nov., isolated from a marine sand, and emended description of the genus Sneathiella.</title>
        <authorList>
            <person name="Siamphan C."/>
            <person name="Kim H."/>
            <person name="Lee J.S."/>
            <person name="Kim W."/>
        </authorList>
    </citation>
    <scope>NUCLEOTIDE SEQUENCE [LARGE SCALE GENOMIC DNA]</scope>
    <source>
        <strain evidence="3 4">KCTC 32476</strain>
    </source>
</reference>
<dbReference type="Proteomes" id="UP000445696">
    <property type="component" value="Unassembled WGS sequence"/>
</dbReference>
<dbReference type="SUPFAM" id="SSF55073">
    <property type="entry name" value="Nucleotide cyclase"/>
    <property type="match status" value="1"/>
</dbReference>
<dbReference type="PANTHER" id="PTHR43081">
    <property type="entry name" value="ADENYLATE CYCLASE, TERMINAL-DIFFERENTIATION SPECIFIC-RELATED"/>
    <property type="match status" value="1"/>
</dbReference>
<keyword evidence="1" id="KW-0812">Transmembrane</keyword>
<dbReference type="AlphaFoldDB" id="A0A845MHF3"/>
<feature type="transmembrane region" description="Helical" evidence="1">
    <location>
        <begin position="250"/>
        <end position="270"/>
    </location>
</feature>
<organism evidence="3 4">
    <name type="scientific">Sneathiella chungangensis</name>
    <dbReference type="NCBI Taxonomy" id="1418234"/>
    <lineage>
        <taxon>Bacteria</taxon>
        <taxon>Pseudomonadati</taxon>
        <taxon>Pseudomonadota</taxon>
        <taxon>Alphaproteobacteria</taxon>
        <taxon>Sneathiellales</taxon>
        <taxon>Sneathiellaceae</taxon>
        <taxon>Sneathiella</taxon>
    </lineage>
</organism>
<dbReference type="PROSITE" id="PS50125">
    <property type="entry name" value="GUANYLATE_CYCLASE_2"/>
    <property type="match status" value="1"/>
</dbReference>
<dbReference type="EMBL" id="WTVA01000014">
    <property type="protein sequence ID" value="MZR23085.1"/>
    <property type="molecule type" value="Genomic_DNA"/>
</dbReference>
<feature type="domain" description="Guanylate cyclase" evidence="2">
    <location>
        <begin position="20"/>
        <end position="134"/>
    </location>
</feature>
<keyword evidence="4" id="KW-1185">Reference proteome</keyword>
<dbReference type="Pfam" id="PF13239">
    <property type="entry name" value="2TM"/>
    <property type="match status" value="1"/>
</dbReference>
<dbReference type="InterPro" id="IPR025698">
    <property type="entry name" value="2TM_dom"/>
</dbReference>
<name>A0A845MHF3_9PROT</name>
<comment type="caution">
    <text evidence="3">The sequence shown here is derived from an EMBL/GenBank/DDBJ whole genome shotgun (WGS) entry which is preliminary data.</text>
</comment>
<keyword evidence="1" id="KW-0472">Membrane</keyword>
<dbReference type="CDD" id="cd07302">
    <property type="entry name" value="CHD"/>
    <property type="match status" value="1"/>
</dbReference>
<sequence>MPTPRREKIMQADVNRKLTTILCADASGYSRLMNHDEGKTLDRLKTTREVFRNLIDQYGGRVVNMTGDGLVSEFSSVVKAVQCAVEVQNKINQDNLPFADEEQMLYRIGINLGDVIIEGDDLFGEGVNVAARLEAMAPVGGICISGSVFEQVKNKLPREFKFLGNKEVKNITEPIPVYSLSLTETPETRHVMPRHPETVQEEKGEETDSDASLRAYVKRQASFRRRAMTFGTIIFFLFIINMATSADYWWFLWPAGPFAFILAVDAIRIFGQGNRSEDWEERKLNELKARQRRNGR</sequence>
<accession>A0A845MHF3</accession>
<dbReference type="InterPro" id="IPR050697">
    <property type="entry name" value="Adenylyl/Guanylyl_Cyclase_3/4"/>
</dbReference>
<dbReference type="InterPro" id="IPR029787">
    <property type="entry name" value="Nucleotide_cyclase"/>
</dbReference>
<evidence type="ECO:0000313" key="3">
    <source>
        <dbReference type="EMBL" id="MZR23085.1"/>
    </source>
</evidence>
<protein>
    <submittedName>
        <fullName evidence="3">Adenylate cyclase</fullName>
    </submittedName>
</protein>
<dbReference type="Gene3D" id="3.30.70.1230">
    <property type="entry name" value="Nucleotide cyclase"/>
    <property type="match status" value="1"/>
</dbReference>
<dbReference type="InterPro" id="IPR001054">
    <property type="entry name" value="A/G_cyclase"/>
</dbReference>